<feature type="transmembrane region" description="Helical" evidence="1">
    <location>
        <begin position="57"/>
        <end position="86"/>
    </location>
</feature>
<organism evidence="3 4">
    <name type="scientific">Lysobacter spongiicola DSM 21749</name>
    <dbReference type="NCBI Taxonomy" id="1122188"/>
    <lineage>
        <taxon>Bacteria</taxon>
        <taxon>Pseudomonadati</taxon>
        <taxon>Pseudomonadota</taxon>
        <taxon>Gammaproteobacteria</taxon>
        <taxon>Lysobacterales</taxon>
        <taxon>Lysobacteraceae</taxon>
        <taxon>Novilysobacter</taxon>
    </lineage>
</organism>
<keyword evidence="4" id="KW-1185">Reference proteome</keyword>
<keyword evidence="1" id="KW-0472">Membrane</keyword>
<feature type="domain" description="VTT" evidence="2">
    <location>
        <begin position="38"/>
        <end position="157"/>
    </location>
</feature>
<evidence type="ECO:0000259" key="2">
    <source>
        <dbReference type="Pfam" id="PF09335"/>
    </source>
</evidence>
<gene>
    <name evidence="3" type="ORF">SAMN02745674_02683</name>
</gene>
<evidence type="ECO:0000313" key="4">
    <source>
        <dbReference type="Proteomes" id="UP000190061"/>
    </source>
</evidence>
<feature type="transmembrane region" description="Helical" evidence="1">
    <location>
        <begin position="23"/>
        <end position="45"/>
    </location>
</feature>
<keyword evidence="1" id="KW-1133">Transmembrane helix</keyword>
<feature type="transmembrane region" description="Helical" evidence="1">
    <location>
        <begin position="106"/>
        <end position="124"/>
    </location>
</feature>
<dbReference type="OrthoDB" id="9810270at2"/>
<reference evidence="3 4" key="1">
    <citation type="submission" date="2017-02" db="EMBL/GenBank/DDBJ databases">
        <authorList>
            <person name="Peterson S.W."/>
        </authorList>
    </citation>
    <scope>NUCLEOTIDE SEQUENCE [LARGE SCALE GENOMIC DNA]</scope>
    <source>
        <strain evidence="3 4">DSM 21749</strain>
    </source>
</reference>
<dbReference type="EMBL" id="FUXP01000015">
    <property type="protein sequence ID" value="SKA25105.1"/>
    <property type="molecule type" value="Genomic_DNA"/>
</dbReference>
<name>A0A1T4SA77_9GAMM</name>
<accession>A0A1T4SA77</accession>
<protein>
    <submittedName>
        <fullName evidence="3">Membrane protein YqaA, SNARE-associated domain</fullName>
    </submittedName>
</protein>
<dbReference type="RefSeq" id="WP_078759215.1">
    <property type="nucleotide sequence ID" value="NZ_FUXP01000015.1"/>
</dbReference>
<dbReference type="InterPro" id="IPR051311">
    <property type="entry name" value="DedA_domain"/>
</dbReference>
<dbReference type="GO" id="GO:0005886">
    <property type="term" value="C:plasma membrane"/>
    <property type="evidence" value="ECO:0007669"/>
    <property type="project" value="TreeGrafter"/>
</dbReference>
<dbReference type="InterPro" id="IPR032816">
    <property type="entry name" value="VTT_dom"/>
</dbReference>
<dbReference type="PANTHER" id="PTHR42709:SF11">
    <property type="entry name" value="DEDA FAMILY PROTEIN"/>
    <property type="match status" value="1"/>
</dbReference>
<feature type="transmembrane region" description="Helical" evidence="1">
    <location>
        <begin position="136"/>
        <end position="159"/>
    </location>
</feature>
<evidence type="ECO:0000256" key="1">
    <source>
        <dbReference type="SAM" id="Phobius"/>
    </source>
</evidence>
<dbReference type="PANTHER" id="PTHR42709">
    <property type="entry name" value="ALKALINE PHOSPHATASE LIKE PROTEIN"/>
    <property type="match status" value="1"/>
</dbReference>
<proteinExistence type="predicted"/>
<dbReference type="Pfam" id="PF09335">
    <property type="entry name" value="VTT_dom"/>
    <property type="match status" value="1"/>
</dbReference>
<feature type="transmembrane region" description="Helical" evidence="1">
    <location>
        <begin position="171"/>
        <end position="190"/>
    </location>
</feature>
<sequence>MKLFGPIYDRCLVWAAHHHAPRYLFGMSVAESVFFPIPVDVMLAPMALASPQRWIRLAALCTIGSVLGGLLGYLLGSVALDAIWPWMVRIGWDDTFQHVQELFNRYGFWIVFVAAFTPIPYKVFTIASGATGIAFLPFLLGSLIGRGARFFLVAGLVAWGGRRFEHLLRRYIEALGWIVAALVAIALAWMELRGGAA</sequence>
<evidence type="ECO:0000313" key="3">
    <source>
        <dbReference type="EMBL" id="SKA25105.1"/>
    </source>
</evidence>
<dbReference type="AlphaFoldDB" id="A0A1T4SA77"/>
<dbReference type="Proteomes" id="UP000190061">
    <property type="component" value="Unassembled WGS sequence"/>
</dbReference>
<keyword evidence="1" id="KW-0812">Transmembrane</keyword>
<dbReference type="STRING" id="1122188.SAMN02745674_02683"/>